<dbReference type="EMBL" id="SRRQ01000018">
    <property type="protein sequence ID" value="TWW10246.1"/>
    <property type="molecule type" value="Genomic_DNA"/>
</dbReference>
<name>A0A5C6M6E6_9LACO</name>
<dbReference type="AlphaFoldDB" id="A0A5C6M6E6"/>
<proteinExistence type="predicted"/>
<comment type="caution">
    <text evidence="1">The sequence shown here is derived from an EMBL/GenBank/DDBJ whole genome shotgun (WGS) entry which is preliminary data.</text>
</comment>
<gene>
    <name evidence="1" type="ORF">LABALGLTS371_15340</name>
</gene>
<reference evidence="1 2" key="1">
    <citation type="submission" date="2019-04" db="EMBL/GenBank/DDBJ databases">
        <title>In vitro growth and metabolic characteristics of meat-borne Lactobacillus algidus strains.</title>
        <authorList>
            <person name="Sade E."/>
            <person name="Per J."/>
            <person name="Tytti H."/>
            <person name="Johanna B.K."/>
        </authorList>
    </citation>
    <scope>NUCLEOTIDE SEQUENCE [LARGE SCALE GENOMIC DNA]</scope>
    <source>
        <strain evidence="1 2">LTS37-1</strain>
    </source>
</reference>
<keyword evidence="1" id="KW-0167">Capsid protein</keyword>
<sequence>MTNKLTMNLQTFADPTRIADVIVPEVFNSYVINRTVDKNALVQSGIVAQNPELTKLAQAGGKIIQMPHWNDLSGESQELSDTDPLTVNKITTGQDQARLQMRGNAWSANDLAGALAGSDPMMAIGNQVADFWIADDQRILLKSAEGIFASAKMKDNVHDISTETGKAANFSGAAFLDAQFKLGDAYNDLTAIGVHSQVYAYMRKLDLIDFIPDSQGKPIAHYQGLQLIIDDGIKPVGDVYTSYLFGKGAFGYANVGAPVPTETDREALAGNDILINRRHFVLHPRGVKWTEAKVVGTTPTYAELTTATNWERVFNPKKIRIVQFKHKINAVDVPPVGPLK</sequence>
<protein>
    <submittedName>
        <fullName evidence="1">Coat protein</fullName>
    </submittedName>
</protein>
<accession>A0A5C6M6E6</accession>
<keyword evidence="1" id="KW-0946">Virion</keyword>
<organism evidence="1 2">
    <name type="scientific">Dellaglioa algida</name>
    <dbReference type="NCBI Taxonomy" id="105612"/>
    <lineage>
        <taxon>Bacteria</taxon>
        <taxon>Bacillati</taxon>
        <taxon>Bacillota</taxon>
        <taxon>Bacilli</taxon>
        <taxon>Lactobacillales</taxon>
        <taxon>Lactobacillaceae</taxon>
        <taxon>Dellaglioa</taxon>
    </lineage>
</organism>
<evidence type="ECO:0000313" key="1">
    <source>
        <dbReference type="EMBL" id="TWW10246.1"/>
    </source>
</evidence>
<dbReference type="RefSeq" id="WP_146303320.1">
    <property type="nucleotide sequence ID" value="NZ_JANXKU010000004.1"/>
</dbReference>
<dbReference type="Proteomes" id="UP000321659">
    <property type="component" value="Unassembled WGS sequence"/>
</dbReference>
<evidence type="ECO:0000313" key="2">
    <source>
        <dbReference type="Proteomes" id="UP000321659"/>
    </source>
</evidence>